<evidence type="ECO:0000313" key="2">
    <source>
        <dbReference type="EMBL" id="MPN30946.1"/>
    </source>
</evidence>
<protein>
    <submittedName>
        <fullName evidence="2">Uncharacterized protein</fullName>
    </submittedName>
</protein>
<name>A0A645GXF9_9ZZZZ</name>
<dbReference type="EMBL" id="VSSQ01082255">
    <property type="protein sequence ID" value="MPN30946.1"/>
    <property type="molecule type" value="Genomic_DNA"/>
</dbReference>
<organism evidence="2">
    <name type="scientific">bioreactor metagenome</name>
    <dbReference type="NCBI Taxonomy" id="1076179"/>
    <lineage>
        <taxon>unclassified sequences</taxon>
        <taxon>metagenomes</taxon>
        <taxon>ecological metagenomes</taxon>
    </lineage>
</organism>
<accession>A0A645GXF9</accession>
<dbReference type="AlphaFoldDB" id="A0A645GXF9"/>
<reference evidence="2" key="1">
    <citation type="submission" date="2019-08" db="EMBL/GenBank/DDBJ databases">
        <authorList>
            <person name="Kucharzyk K."/>
            <person name="Murdoch R.W."/>
            <person name="Higgins S."/>
            <person name="Loffler F."/>
        </authorList>
    </citation>
    <scope>NUCLEOTIDE SEQUENCE</scope>
</reference>
<comment type="caution">
    <text evidence="2">The sequence shown here is derived from an EMBL/GenBank/DDBJ whole genome shotgun (WGS) entry which is preliminary data.</text>
</comment>
<sequence>MEGGGRGIKSEPPAIAGRSQGSFGTSIISESVGQTYWRLGEVRDNILRTGSDREINEF</sequence>
<feature type="region of interest" description="Disordered" evidence="1">
    <location>
        <begin position="1"/>
        <end position="24"/>
    </location>
</feature>
<proteinExistence type="predicted"/>
<evidence type="ECO:0000256" key="1">
    <source>
        <dbReference type="SAM" id="MobiDB-lite"/>
    </source>
</evidence>
<gene>
    <name evidence="2" type="ORF">SDC9_178417</name>
</gene>